<proteinExistence type="predicted"/>
<dbReference type="WBParaSite" id="Smp_335480.1">
    <property type="protein sequence ID" value="Smp_335480.1"/>
    <property type="gene ID" value="Smp_335480"/>
</dbReference>
<dbReference type="Proteomes" id="UP000008854">
    <property type="component" value="Unassembled WGS sequence"/>
</dbReference>
<feature type="chain" id="PRO_5040176008" evidence="1">
    <location>
        <begin position="26"/>
        <end position="300"/>
    </location>
</feature>
<reference evidence="3" key="2">
    <citation type="submission" date="2019-11" db="UniProtKB">
        <authorList>
            <consortium name="WormBaseParasite"/>
        </authorList>
    </citation>
    <scope>IDENTIFICATION</scope>
    <source>
        <strain evidence="3">Puerto Rican</strain>
    </source>
</reference>
<dbReference type="AlphaFoldDB" id="A0A5K4FAS8"/>
<sequence>MLQEYNLLINGVTLLISLSGLICEAQSPTNDEMHATISEYGRLYITNIHIHYRLLIMALSPNMKFTPGEADNILHKSEEEHQVKWALNYLNAARSTWKLENEDMFKKTMSSYVGVNKTIVPNFCMTMLQQSSARNWDTNIQKNITYGCEVLKKYSELKWGARKKLDLMTIRWLNGSDENGQSQHISDKGFNYHSKKEYLECAQSVMKIHRTKAEVDCRSTVGEFLKLQQVKDTPSSKTQAIQFDKINENFNKSLVELKRRVENLEINRINYLKFMNPMERVISVIDAMEEEVDHKYGVYM</sequence>
<name>A0A5K4FAS8_SCHMA</name>
<keyword evidence="2" id="KW-1185">Reference proteome</keyword>
<reference evidence="2" key="1">
    <citation type="journal article" date="2012" name="PLoS Negl. Trop. Dis.">
        <title>A systematically improved high quality genome and transcriptome of the human blood fluke Schistosoma mansoni.</title>
        <authorList>
            <person name="Protasio A.V."/>
            <person name="Tsai I.J."/>
            <person name="Babbage A."/>
            <person name="Nichol S."/>
            <person name="Hunt M."/>
            <person name="Aslett M.A."/>
            <person name="De Silva N."/>
            <person name="Velarde G.S."/>
            <person name="Anderson T.J."/>
            <person name="Clark R.C."/>
            <person name="Davidson C."/>
            <person name="Dillon G.P."/>
            <person name="Holroyd N.E."/>
            <person name="LoVerde P.T."/>
            <person name="Lloyd C."/>
            <person name="McQuillan J."/>
            <person name="Oliveira G."/>
            <person name="Otto T.D."/>
            <person name="Parker-Manuel S.J."/>
            <person name="Quail M.A."/>
            <person name="Wilson R.A."/>
            <person name="Zerlotini A."/>
            <person name="Dunne D.W."/>
            <person name="Berriman M."/>
        </authorList>
    </citation>
    <scope>NUCLEOTIDE SEQUENCE [LARGE SCALE GENOMIC DNA]</scope>
    <source>
        <strain evidence="2">Puerto Rican</strain>
    </source>
</reference>
<dbReference type="InParanoid" id="A0A5K4FAS8"/>
<feature type="signal peptide" evidence="1">
    <location>
        <begin position="1"/>
        <end position="25"/>
    </location>
</feature>
<protein>
    <submittedName>
        <fullName evidence="3">Secretory glycoprotein k5</fullName>
    </submittedName>
</protein>
<accession>A0A5K4FAS8</accession>
<organism evidence="2 3">
    <name type="scientific">Schistosoma mansoni</name>
    <name type="common">Blood fluke</name>
    <dbReference type="NCBI Taxonomy" id="6183"/>
    <lineage>
        <taxon>Eukaryota</taxon>
        <taxon>Metazoa</taxon>
        <taxon>Spiralia</taxon>
        <taxon>Lophotrochozoa</taxon>
        <taxon>Platyhelminthes</taxon>
        <taxon>Trematoda</taxon>
        <taxon>Digenea</taxon>
        <taxon>Strigeidida</taxon>
        <taxon>Schistosomatoidea</taxon>
        <taxon>Schistosomatidae</taxon>
        <taxon>Schistosoma</taxon>
    </lineage>
</organism>
<evidence type="ECO:0000313" key="3">
    <source>
        <dbReference type="WBParaSite" id="Smp_335480.1"/>
    </source>
</evidence>
<keyword evidence="1" id="KW-0732">Signal</keyword>
<evidence type="ECO:0000256" key="1">
    <source>
        <dbReference type="SAM" id="SignalP"/>
    </source>
</evidence>
<evidence type="ECO:0000313" key="2">
    <source>
        <dbReference type="Proteomes" id="UP000008854"/>
    </source>
</evidence>